<protein>
    <submittedName>
        <fullName evidence="1">Uncharacterized protein</fullName>
    </submittedName>
</protein>
<dbReference type="KEGG" id="wna:KA717_32780"/>
<dbReference type="EMBL" id="CP073041">
    <property type="protein sequence ID" value="UXE60316.1"/>
    <property type="molecule type" value="Genomic_DNA"/>
</dbReference>
<sequence length="103" mass="11258">MAKQSPPQLLADEKHTWWRGDKVYVATTVAEGCLLGAELSQTAGSDDLQAAYGVFADEARELNPDYQPQTVNTDGWEATQKAWKDLFSGVTLILCFLHGTGIV</sequence>
<gene>
    <name evidence="1" type="ORF">KA717_32780</name>
</gene>
<reference evidence="1" key="1">
    <citation type="submission" date="2021-04" db="EMBL/GenBank/DDBJ databases">
        <title>Genome sequence of Woronichinia naegeliana from Washington state freshwater lake bloom.</title>
        <authorList>
            <person name="Dreher T.W."/>
        </authorList>
    </citation>
    <scope>NUCLEOTIDE SEQUENCE</scope>
    <source>
        <strain evidence="1">WA131</strain>
    </source>
</reference>
<dbReference type="Proteomes" id="UP001065613">
    <property type="component" value="Chromosome"/>
</dbReference>
<organism evidence="1">
    <name type="scientific">Woronichinia naegeliana WA131</name>
    <dbReference type="NCBI Taxonomy" id="2824559"/>
    <lineage>
        <taxon>Bacteria</taxon>
        <taxon>Bacillati</taxon>
        <taxon>Cyanobacteriota</taxon>
        <taxon>Cyanophyceae</taxon>
        <taxon>Synechococcales</taxon>
        <taxon>Coelosphaeriaceae</taxon>
        <taxon>Woronichinia</taxon>
    </lineage>
</organism>
<name>A0A977KUS1_9CYAN</name>
<accession>A0A977KUS1</accession>
<dbReference type="AlphaFoldDB" id="A0A977KUS1"/>
<evidence type="ECO:0000313" key="1">
    <source>
        <dbReference type="EMBL" id="UXE60316.1"/>
    </source>
</evidence>
<proteinExistence type="predicted"/>